<proteinExistence type="predicted"/>
<dbReference type="Proteomes" id="UP001218188">
    <property type="component" value="Unassembled WGS sequence"/>
</dbReference>
<keyword evidence="2" id="KW-1185">Reference proteome</keyword>
<organism evidence="1 2">
    <name type="scientific">Mycena alexandri</name>
    <dbReference type="NCBI Taxonomy" id="1745969"/>
    <lineage>
        <taxon>Eukaryota</taxon>
        <taxon>Fungi</taxon>
        <taxon>Dikarya</taxon>
        <taxon>Basidiomycota</taxon>
        <taxon>Agaricomycotina</taxon>
        <taxon>Agaricomycetes</taxon>
        <taxon>Agaricomycetidae</taxon>
        <taxon>Agaricales</taxon>
        <taxon>Marasmiineae</taxon>
        <taxon>Mycenaceae</taxon>
        <taxon>Mycena</taxon>
    </lineage>
</organism>
<comment type="caution">
    <text evidence="1">The sequence shown here is derived from an EMBL/GenBank/DDBJ whole genome shotgun (WGS) entry which is preliminary data.</text>
</comment>
<protein>
    <submittedName>
        <fullName evidence="1">Uncharacterized protein</fullName>
    </submittedName>
</protein>
<gene>
    <name evidence="1" type="ORF">C8F04DRAFT_676202</name>
</gene>
<dbReference type="EMBL" id="JARJCM010000079">
    <property type="protein sequence ID" value="KAJ7031683.1"/>
    <property type="molecule type" value="Genomic_DNA"/>
</dbReference>
<dbReference type="AlphaFoldDB" id="A0AAD6SSH3"/>
<evidence type="ECO:0000313" key="2">
    <source>
        <dbReference type="Proteomes" id="UP001218188"/>
    </source>
</evidence>
<name>A0AAD6SSH3_9AGAR</name>
<evidence type="ECO:0000313" key="1">
    <source>
        <dbReference type="EMBL" id="KAJ7031683.1"/>
    </source>
</evidence>
<sequence>MSMSLIFARGRTGRVPPLLRPRMWLRMRMWVERRTRWRVQCGSSLCHPRFSQALASLSSLSGGWPAIYTCQKRSLTSVYRTLHTLHALLQSLSHVGLFARIIRGAEIRDQLNQIGDALGQALDLFSVRGRVLYFSFLLSPLLCASLRYNFTVAAPFVNTSIAWISTRSPPFVHVITSHPLSASFISSFFPLPLLPLPLILLVTHDPTQVKTGLLTHAALGGAKRAAAERHAEVLRALGRGREAGAT</sequence>
<accession>A0AAD6SSH3</accession>
<reference evidence="1" key="1">
    <citation type="submission" date="2023-03" db="EMBL/GenBank/DDBJ databases">
        <title>Massive genome expansion in bonnet fungi (Mycena s.s.) driven by repeated elements and novel gene families across ecological guilds.</title>
        <authorList>
            <consortium name="Lawrence Berkeley National Laboratory"/>
            <person name="Harder C.B."/>
            <person name="Miyauchi S."/>
            <person name="Viragh M."/>
            <person name="Kuo A."/>
            <person name="Thoen E."/>
            <person name="Andreopoulos B."/>
            <person name="Lu D."/>
            <person name="Skrede I."/>
            <person name="Drula E."/>
            <person name="Henrissat B."/>
            <person name="Morin E."/>
            <person name="Kohler A."/>
            <person name="Barry K."/>
            <person name="LaButti K."/>
            <person name="Morin E."/>
            <person name="Salamov A."/>
            <person name="Lipzen A."/>
            <person name="Mereny Z."/>
            <person name="Hegedus B."/>
            <person name="Baldrian P."/>
            <person name="Stursova M."/>
            <person name="Weitz H."/>
            <person name="Taylor A."/>
            <person name="Grigoriev I.V."/>
            <person name="Nagy L.G."/>
            <person name="Martin F."/>
            <person name="Kauserud H."/>
        </authorList>
    </citation>
    <scope>NUCLEOTIDE SEQUENCE</scope>
    <source>
        <strain evidence="1">CBHHK200</strain>
    </source>
</reference>